<accession>A0A8X6NK92</accession>
<proteinExistence type="predicted"/>
<protein>
    <submittedName>
        <fullName evidence="1">Uncharacterized protein</fullName>
    </submittedName>
</protein>
<comment type="caution">
    <text evidence="1">The sequence shown here is derived from an EMBL/GenBank/DDBJ whole genome shotgun (WGS) entry which is preliminary data.</text>
</comment>
<gene>
    <name evidence="1" type="ORF">NPIL_268731</name>
</gene>
<dbReference type="AlphaFoldDB" id="A0A8X6NK92"/>
<dbReference type="Proteomes" id="UP000887013">
    <property type="component" value="Unassembled WGS sequence"/>
</dbReference>
<evidence type="ECO:0000313" key="2">
    <source>
        <dbReference type="Proteomes" id="UP000887013"/>
    </source>
</evidence>
<name>A0A8X6NK92_NEPPI</name>
<reference evidence="1" key="1">
    <citation type="submission" date="2020-08" db="EMBL/GenBank/DDBJ databases">
        <title>Multicomponent nature underlies the extraordinary mechanical properties of spider dragline silk.</title>
        <authorList>
            <person name="Kono N."/>
            <person name="Nakamura H."/>
            <person name="Mori M."/>
            <person name="Yoshida Y."/>
            <person name="Ohtoshi R."/>
            <person name="Malay A.D."/>
            <person name="Moran D.A.P."/>
            <person name="Tomita M."/>
            <person name="Numata K."/>
            <person name="Arakawa K."/>
        </authorList>
    </citation>
    <scope>NUCLEOTIDE SEQUENCE</scope>
</reference>
<dbReference type="EMBL" id="BMAW01058645">
    <property type="protein sequence ID" value="GFT17330.1"/>
    <property type="molecule type" value="Genomic_DNA"/>
</dbReference>
<sequence length="107" mass="12019">MIETSNSKLIEYWVEVLPQLAFSSSSWQALKKGLKNPALKIDELYLPRLAGFPPFVTLKSAHFFSPTLSKKASSHPYSPTCREMARGEHYASTDIKTGQITQPNPKH</sequence>
<evidence type="ECO:0000313" key="1">
    <source>
        <dbReference type="EMBL" id="GFT17330.1"/>
    </source>
</evidence>
<keyword evidence="2" id="KW-1185">Reference proteome</keyword>
<organism evidence="1 2">
    <name type="scientific">Nephila pilipes</name>
    <name type="common">Giant wood spider</name>
    <name type="synonym">Nephila maculata</name>
    <dbReference type="NCBI Taxonomy" id="299642"/>
    <lineage>
        <taxon>Eukaryota</taxon>
        <taxon>Metazoa</taxon>
        <taxon>Ecdysozoa</taxon>
        <taxon>Arthropoda</taxon>
        <taxon>Chelicerata</taxon>
        <taxon>Arachnida</taxon>
        <taxon>Araneae</taxon>
        <taxon>Araneomorphae</taxon>
        <taxon>Entelegynae</taxon>
        <taxon>Araneoidea</taxon>
        <taxon>Nephilidae</taxon>
        <taxon>Nephila</taxon>
    </lineage>
</organism>